<gene>
    <name evidence="1" type="ORF">HDF22_003709</name>
</gene>
<protein>
    <submittedName>
        <fullName evidence="1">GrpB-like predicted nucleotidyltransferase (UPF0157 family)</fullName>
    </submittedName>
</protein>
<sequence length="195" mass="22658">MKITITDYQENWPVLFAEEKKKINSTLSFLNPVIVHIGSTSVPGLCAKPIIDIQVGLKNADDLDRTIEPMQQHYTYVKMYEPDWPERRYFCRYESETGGVIPSLIDVNDVPSVKQGLRSLTHIHIFVKGTDDWIRHIAFRDYLTAHPNERDAYCLLKKELSKSEYENMIAYNDAKNDFVKNVQQRAVGWYRGDVD</sequence>
<dbReference type="SUPFAM" id="SSF81301">
    <property type="entry name" value="Nucleotidyltransferase"/>
    <property type="match status" value="1"/>
</dbReference>
<proteinExistence type="predicted"/>
<dbReference type="PANTHER" id="PTHR34822">
    <property type="entry name" value="GRPB DOMAIN PROTEIN (AFU_ORTHOLOGUE AFUA_1G01530)"/>
    <property type="match status" value="1"/>
</dbReference>
<keyword evidence="1" id="KW-0808">Transferase</keyword>
<reference evidence="1 2" key="1">
    <citation type="submission" date="2020-08" db="EMBL/GenBank/DDBJ databases">
        <title>Genomic Encyclopedia of Type Strains, Phase IV (KMG-V): Genome sequencing to study the core and pangenomes of soil and plant-associated prokaryotes.</title>
        <authorList>
            <person name="Whitman W."/>
        </authorList>
    </citation>
    <scope>NUCLEOTIDE SEQUENCE [LARGE SCALE GENOMIC DNA]</scope>
    <source>
        <strain evidence="1 2">MP601</strain>
    </source>
</reference>
<dbReference type="Gene3D" id="3.30.460.10">
    <property type="entry name" value="Beta Polymerase, domain 2"/>
    <property type="match status" value="1"/>
</dbReference>
<comment type="caution">
    <text evidence="1">The sequence shown here is derived from an EMBL/GenBank/DDBJ whole genome shotgun (WGS) entry which is preliminary data.</text>
</comment>
<name>A0A841JLI5_9SPHI</name>
<dbReference type="RefSeq" id="WP_183588629.1">
    <property type="nucleotide sequence ID" value="NZ_JACHCA010000010.1"/>
</dbReference>
<dbReference type="Proteomes" id="UP000548326">
    <property type="component" value="Unassembled WGS sequence"/>
</dbReference>
<dbReference type="PANTHER" id="PTHR34822:SF1">
    <property type="entry name" value="GRPB FAMILY PROTEIN"/>
    <property type="match status" value="1"/>
</dbReference>
<accession>A0A841JLI5</accession>
<dbReference type="InterPro" id="IPR007344">
    <property type="entry name" value="GrpB/CoaE"/>
</dbReference>
<dbReference type="AlphaFoldDB" id="A0A841JLI5"/>
<dbReference type="Pfam" id="PF04229">
    <property type="entry name" value="GrpB"/>
    <property type="match status" value="1"/>
</dbReference>
<evidence type="ECO:0000313" key="2">
    <source>
        <dbReference type="Proteomes" id="UP000548326"/>
    </source>
</evidence>
<dbReference type="GO" id="GO:0016740">
    <property type="term" value="F:transferase activity"/>
    <property type="evidence" value="ECO:0007669"/>
    <property type="project" value="UniProtKB-KW"/>
</dbReference>
<dbReference type="InterPro" id="IPR043519">
    <property type="entry name" value="NT_sf"/>
</dbReference>
<organism evidence="1 2">
    <name type="scientific">Mucilaginibacter lappiensis</name>
    <dbReference type="NCBI Taxonomy" id="354630"/>
    <lineage>
        <taxon>Bacteria</taxon>
        <taxon>Pseudomonadati</taxon>
        <taxon>Bacteroidota</taxon>
        <taxon>Sphingobacteriia</taxon>
        <taxon>Sphingobacteriales</taxon>
        <taxon>Sphingobacteriaceae</taxon>
        <taxon>Mucilaginibacter</taxon>
    </lineage>
</organism>
<dbReference type="EMBL" id="JACHCA010000010">
    <property type="protein sequence ID" value="MBB6129578.1"/>
    <property type="molecule type" value="Genomic_DNA"/>
</dbReference>
<evidence type="ECO:0000313" key="1">
    <source>
        <dbReference type="EMBL" id="MBB6129578.1"/>
    </source>
</evidence>